<dbReference type="SMART" id="SM00479">
    <property type="entry name" value="EXOIII"/>
    <property type="match status" value="1"/>
</dbReference>
<keyword evidence="3" id="KW-0378">Hydrolase</keyword>
<dbReference type="GO" id="GO:0003676">
    <property type="term" value="F:nucleic acid binding"/>
    <property type="evidence" value="ECO:0007669"/>
    <property type="project" value="InterPro"/>
</dbReference>
<evidence type="ECO:0000256" key="4">
    <source>
        <dbReference type="ARBA" id="ARBA00022839"/>
    </source>
</evidence>
<protein>
    <recommendedName>
        <fullName evidence="5">Exonuclease domain-containing protein</fullName>
    </recommendedName>
</protein>
<dbReference type="PANTHER" id="PTHR11046:SF0">
    <property type="entry name" value="OLIGORIBONUCLEASE, MITOCHONDRIAL"/>
    <property type="match status" value="1"/>
</dbReference>
<proteinExistence type="inferred from homology"/>
<keyword evidence="7" id="KW-1185">Reference proteome</keyword>
<dbReference type="GO" id="GO:0000175">
    <property type="term" value="F:3'-5'-RNA exonuclease activity"/>
    <property type="evidence" value="ECO:0007669"/>
    <property type="project" value="InterPro"/>
</dbReference>
<evidence type="ECO:0000313" key="6">
    <source>
        <dbReference type="EMBL" id="QSZ28868.1"/>
    </source>
</evidence>
<evidence type="ECO:0000256" key="1">
    <source>
        <dbReference type="ARBA" id="ARBA00009921"/>
    </source>
</evidence>
<dbReference type="EMBL" id="CP063405">
    <property type="protein sequence ID" value="QSZ28868.1"/>
    <property type="molecule type" value="Genomic_DNA"/>
</dbReference>
<dbReference type="OrthoDB" id="270189at2759"/>
<keyword evidence="4" id="KW-0269">Exonuclease</keyword>
<dbReference type="InterPro" id="IPR036397">
    <property type="entry name" value="RNaseH_sf"/>
</dbReference>
<dbReference type="AlphaFoldDB" id="A0A8A3P5S0"/>
<sequence length="196" mass="21972">MTGLDLENDVIIEISCIITNGNLEVVDEKGWGAVIHQDKETMDKMVGTPSPGAQAVLINFYLHNHLKSQDEWCTKTHASTGLTSEVLSSTTTPAEAASSLLAYIKKYIPEPRRGLLAGNSVHADRAFLSKGPYKQVIDHLHYRILDVSSIKEAAKRWCDLDVLVGQPKKEGKHRGREDIEESISEARYWKERVFQK</sequence>
<dbReference type="InterPro" id="IPR012337">
    <property type="entry name" value="RNaseH-like_sf"/>
</dbReference>
<dbReference type="Gene3D" id="3.30.420.10">
    <property type="entry name" value="Ribonuclease H-like superfamily/Ribonuclease H"/>
    <property type="match status" value="1"/>
</dbReference>
<dbReference type="Pfam" id="PF00929">
    <property type="entry name" value="RNase_T"/>
    <property type="match status" value="1"/>
</dbReference>
<evidence type="ECO:0000313" key="7">
    <source>
        <dbReference type="Proteomes" id="UP000672032"/>
    </source>
</evidence>
<dbReference type="NCBIfam" id="NF003765">
    <property type="entry name" value="PRK05359.1"/>
    <property type="match status" value="1"/>
</dbReference>
<gene>
    <name evidence="6" type="ORF">DSL72_003373</name>
</gene>
<evidence type="ECO:0000259" key="5">
    <source>
        <dbReference type="SMART" id="SM00479"/>
    </source>
</evidence>
<evidence type="ECO:0000256" key="2">
    <source>
        <dbReference type="ARBA" id="ARBA00022722"/>
    </source>
</evidence>
<organism evidence="6 7">
    <name type="scientific">Monilinia vaccinii-corymbosi</name>
    <dbReference type="NCBI Taxonomy" id="61207"/>
    <lineage>
        <taxon>Eukaryota</taxon>
        <taxon>Fungi</taxon>
        <taxon>Dikarya</taxon>
        <taxon>Ascomycota</taxon>
        <taxon>Pezizomycotina</taxon>
        <taxon>Leotiomycetes</taxon>
        <taxon>Helotiales</taxon>
        <taxon>Sclerotiniaceae</taxon>
        <taxon>Monilinia</taxon>
    </lineage>
</organism>
<comment type="similarity">
    <text evidence="1">Belongs to the oligoribonuclease family.</text>
</comment>
<feature type="domain" description="Exonuclease" evidence="5">
    <location>
        <begin position="1"/>
        <end position="195"/>
    </location>
</feature>
<dbReference type="GO" id="GO:0005739">
    <property type="term" value="C:mitochondrion"/>
    <property type="evidence" value="ECO:0007669"/>
    <property type="project" value="TreeGrafter"/>
</dbReference>
<dbReference type="PANTHER" id="PTHR11046">
    <property type="entry name" value="OLIGORIBONUCLEASE, MITOCHONDRIAL"/>
    <property type="match status" value="1"/>
</dbReference>
<name>A0A8A3P5S0_9HELO</name>
<accession>A0A8A3P5S0</accession>
<dbReference type="InterPro" id="IPR013520">
    <property type="entry name" value="Ribonucl_H"/>
</dbReference>
<keyword evidence="2" id="KW-0540">Nuclease</keyword>
<evidence type="ECO:0000256" key="3">
    <source>
        <dbReference type="ARBA" id="ARBA00022801"/>
    </source>
</evidence>
<reference evidence="6" key="1">
    <citation type="submission" date="2020-10" db="EMBL/GenBank/DDBJ databases">
        <title>Genome Sequence of Monilinia vaccinii-corymbosi Sheds Light on Mummy Berry Disease Infection of Blueberry and Mating Type.</title>
        <authorList>
            <person name="Yow A.G."/>
            <person name="Zhang Y."/>
            <person name="Bansal K."/>
            <person name="Eacker S.M."/>
            <person name="Sullivan S."/>
            <person name="Liachko I."/>
            <person name="Cubeta M.A."/>
            <person name="Rollins J.A."/>
            <person name="Ashrafi H."/>
        </authorList>
    </citation>
    <scope>NUCLEOTIDE SEQUENCE</scope>
    <source>
        <strain evidence="6">RL-1</strain>
    </source>
</reference>
<dbReference type="SUPFAM" id="SSF53098">
    <property type="entry name" value="Ribonuclease H-like"/>
    <property type="match status" value="1"/>
</dbReference>
<dbReference type="CDD" id="cd06135">
    <property type="entry name" value="Orn"/>
    <property type="match status" value="1"/>
</dbReference>
<dbReference type="Proteomes" id="UP000672032">
    <property type="component" value="Chromosome 1"/>
</dbReference>
<dbReference type="InterPro" id="IPR022894">
    <property type="entry name" value="Oligoribonuclease"/>
</dbReference>